<dbReference type="GO" id="GO:0008811">
    <property type="term" value="F:chloramphenicol O-acetyltransferase activity"/>
    <property type="evidence" value="ECO:0007669"/>
    <property type="project" value="InterPro"/>
</dbReference>
<dbReference type="GeneID" id="89495984"/>
<dbReference type="Pfam" id="PF00302">
    <property type="entry name" value="CAT"/>
    <property type="match status" value="1"/>
</dbReference>
<organism evidence="1 2">
    <name type="scientific">Lactococcus formosensis</name>
    <dbReference type="NCBI Taxonomy" id="1281486"/>
    <lineage>
        <taxon>Bacteria</taxon>
        <taxon>Bacillati</taxon>
        <taxon>Bacillota</taxon>
        <taxon>Bacilli</taxon>
        <taxon>Lactobacillales</taxon>
        <taxon>Streptococcaceae</taxon>
        <taxon>Lactococcus</taxon>
    </lineage>
</organism>
<proteinExistence type="predicted"/>
<dbReference type="EMBL" id="CP086395">
    <property type="protein sequence ID" value="USJ21297.1"/>
    <property type="molecule type" value="Genomic_DNA"/>
</dbReference>
<reference evidence="1" key="1">
    <citation type="journal article" date="2022" name="Front. Microbiol.">
        <title>Feed Insects as a Reservoir of Granadaene-Producing Lactococci.</title>
        <authorList>
            <person name="Neuzil-Bunesova V."/>
            <person name="Ramirez Garcia A."/>
            <person name="Modrackova N."/>
            <person name="Makovska M."/>
            <person name="Sabolova M."/>
            <person name="Sproer C."/>
            <person name="Bunk B."/>
            <person name="Blom J."/>
            <person name="Schwab C."/>
        </authorList>
    </citation>
    <scope>NUCLEOTIDE SEQUENCE</scope>
    <source>
        <strain evidence="1">I4/6O</strain>
    </source>
</reference>
<sequence>MNYKHIDMASYNRLSHFEYFKSLAQPYVGVTVNVNITKLIATIRENKFPFFLTICYCVSQAANGVSEFKQRIVEDKIIEFNNCQTSHTVSLDDGTYTYCNLDFTPDFAAFLSYAVEEQEKAKTIRSIDEEVEGTLNKLFISTLPWFSFTSMINPTPVPADSNPRITWGKYFEQNKELLLPLSVLANHALVDGAHIAAFYTLLDEEIEKLVQNYQ</sequence>
<dbReference type="PANTHER" id="PTHR38474">
    <property type="entry name" value="SLR0299 PROTEIN"/>
    <property type="match status" value="1"/>
</dbReference>
<dbReference type="SMART" id="SM01059">
    <property type="entry name" value="CAT"/>
    <property type="match status" value="1"/>
</dbReference>
<dbReference type="Proteomes" id="UP001056730">
    <property type="component" value="Chromosome"/>
</dbReference>
<dbReference type="PANTHER" id="PTHR38474:SF1">
    <property type="entry name" value="SLR0299 PROTEIN"/>
    <property type="match status" value="1"/>
</dbReference>
<dbReference type="InterPro" id="IPR001707">
    <property type="entry name" value="Cmp_AcTrfase"/>
</dbReference>
<accession>A0A9Q8Y4F1</accession>
<dbReference type="RefSeq" id="WP_165713675.1">
    <property type="nucleotide sequence ID" value="NZ_CP086395.1"/>
</dbReference>
<evidence type="ECO:0000313" key="2">
    <source>
        <dbReference type="Proteomes" id="UP001056730"/>
    </source>
</evidence>
<gene>
    <name evidence="1" type="ORF">LMK00_04660</name>
</gene>
<dbReference type="AlphaFoldDB" id="A0A9Q8Y4F1"/>
<name>A0A9Q8Y4F1_9LACT</name>
<protein>
    <submittedName>
        <fullName evidence="1">Chloramphenicol acetyltransferase</fullName>
    </submittedName>
</protein>
<dbReference type="SUPFAM" id="SSF52777">
    <property type="entry name" value="CoA-dependent acyltransferases"/>
    <property type="match status" value="1"/>
</dbReference>
<dbReference type="InterPro" id="IPR023213">
    <property type="entry name" value="CAT-like_dom_sf"/>
</dbReference>
<dbReference type="KEGG" id="lfo:LMK00_04660"/>
<evidence type="ECO:0000313" key="1">
    <source>
        <dbReference type="EMBL" id="USJ21297.1"/>
    </source>
</evidence>
<dbReference type="Gene3D" id="3.30.559.10">
    <property type="entry name" value="Chloramphenicol acetyltransferase-like domain"/>
    <property type="match status" value="1"/>
</dbReference>